<dbReference type="OrthoDB" id="9770871at2"/>
<evidence type="ECO:0000256" key="2">
    <source>
        <dbReference type="ARBA" id="ARBA00008422"/>
    </source>
</evidence>
<evidence type="ECO:0000313" key="17">
    <source>
        <dbReference type="EMBL" id="AJI79495.1"/>
    </source>
</evidence>
<keyword evidence="8 15" id="KW-0472">Membrane</keyword>
<comment type="catalytic activity">
    <reaction evidence="12">
        <text>1D-myo-inositol hexakisphosphate + H2O = 1D-myo-inositol 1,2,4,5,6-pentakisphosphate + phosphate</text>
        <dbReference type="Rhea" id="RHEA:16989"/>
        <dbReference type="ChEBI" id="CHEBI:15377"/>
        <dbReference type="ChEBI" id="CHEBI:43474"/>
        <dbReference type="ChEBI" id="CHEBI:57798"/>
        <dbReference type="ChEBI" id="CHEBI:58130"/>
        <dbReference type="EC" id="3.1.3.62"/>
    </reaction>
    <physiologicalReaction direction="left-to-right" evidence="12">
        <dbReference type="Rhea" id="RHEA:16990"/>
    </physiologicalReaction>
</comment>
<keyword evidence="15" id="KW-1133">Transmembrane helix</keyword>
<dbReference type="Gene3D" id="3.40.50.1240">
    <property type="entry name" value="Phosphoglycerate mutase-like"/>
    <property type="match status" value="1"/>
</dbReference>
<evidence type="ECO:0000256" key="14">
    <source>
        <dbReference type="SAM" id="MobiDB-lite"/>
    </source>
</evidence>
<evidence type="ECO:0000256" key="6">
    <source>
        <dbReference type="ARBA" id="ARBA00022729"/>
    </source>
</evidence>
<protein>
    <recommendedName>
        <fullName evidence="5">Multiple inositol polyphosphate phosphatase 1</fullName>
        <ecNumber evidence="4">3.1.3.62</ecNumber>
        <ecNumber evidence="3">3.1.3.80</ecNumber>
    </recommendedName>
    <alternativeName>
        <fullName evidence="9">2,3-bisphosphoglycerate 3-phosphatase</fullName>
    </alternativeName>
</protein>
<dbReference type="EC" id="3.1.3.62" evidence="4"/>
<evidence type="ECO:0000256" key="1">
    <source>
        <dbReference type="ARBA" id="ARBA00004370"/>
    </source>
</evidence>
<dbReference type="GO" id="GO:0034417">
    <property type="term" value="F:bisphosphoglycerate 3-phosphatase activity"/>
    <property type="evidence" value="ECO:0007669"/>
    <property type="project" value="UniProtKB-EC"/>
</dbReference>
<name>A0A0B6F4Y1_9CORY</name>
<gene>
    <name evidence="17" type="ORF">CSING_09915</name>
</gene>
<comment type="catalytic activity">
    <reaction evidence="10">
        <text>1D-myo-inositol 1,2,5,6-tetrakisphosphate + H2O = 1D-myo-inositol 1,2,6-trisphosphate + phosphate</text>
        <dbReference type="Rhea" id="RHEA:77119"/>
        <dbReference type="ChEBI" id="CHEBI:15377"/>
        <dbReference type="ChEBI" id="CHEBI:43474"/>
        <dbReference type="ChEBI" id="CHEBI:195535"/>
        <dbReference type="ChEBI" id="CHEBI:195537"/>
        <dbReference type="EC" id="3.1.3.62"/>
    </reaction>
    <physiologicalReaction direction="left-to-right" evidence="10">
        <dbReference type="Rhea" id="RHEA:77120"/>
    </physiologicalReaction>
</comment>
<accession>A0A0B6F4Y1</accession>
<organism evidence="17 18">
    <name type="scientific">Corynebacterium singulare</name>
    <dbReference type="NCBI Taxonomy" id="161899"/>
    <lineage>
        <taxon>Bacteria</taxon>
        <taxon>Bacillati</taxon>
        <taxon>Actinomycetota</taxon>
        <taxon>Actinomycetes</taxon>
        <taxon>Mycobacteriales</taxon>
        <taxon>Corynebacteriaceae</taxon>
        <taxon>Corynebacterium</taxon>
    </lineage>
</organism>
<evidence type="ECO:0000256" key="9">
    <source>
        <dbReference type="ARBA" id="ARBA00031642"/>
    </source>
</evidence>
<keyword evidence="7" id="KW-0378">Hydrolase</keyword>
<dbReference type="SUPFAM" id="SSF53254">
    <property type="entry name" value="Phosphoglycerate mutase-like"/>
    <property type="match status" value="1"/>
</dbReference>
<dbReference type="GO" id="GO:0016020">
    <property type="term" value="C:membrane"/>
    <property type="evidence" value="ECO:0007669"/>
    <property type="project" value="UniProtKB-SubCell"/>
</dbReference>
<feature type="compositionally biased region" description="Basic and acidic residues" evidence="14">
    <location>
        <begin position="480"/>
        <end position="490"/>
    </location>
</feature>
<evidence type="ECO:0000256" key="15">
    <source>
        <dbReference type="SAM" id="Phobius"/>
    </source>
</evidence>
<dbReference type="PANTHER" id="PTHR20963:SF8">
    <property type="entry name" value="MULTIPLE INOSITOL POLYPHOSPHATE PHOSPHATASE 1"/>
    <property type="match status" value="1"/>
</dbReference>
<comment type="subcellular location">
    <subcellularLocation>
        <location evidence="1">Membrane</location>
    </subcellularLocation>
</comment>
<keyword evidence="6 16" id="KW-0732">Signal</keyword>
<evidence type="ECO:0000256" key="16">
    <source>
        <dbReference type="SAM" id="SignalP"/>
    </source>
</evidence>
<dbReference type="GO" id="GO:0003993">
    <property type="term" value="F:acid phosphatase activity"/>
    <property type="evidence" value="ECO:0007669"/>
    <property type="project" value="TreeGrafter"/>
</dbReference>
<dbReference type="AlphaFoldDB" id="A0A0B6F4Y1"/>
<feature type="signal peptide" evidence="16">
    <location>
        <begin position="1"/>
        <end position="23"/>
    </location>
</feature>
<evidence type="ECO:0000256" key="4">
    <source>
        <dbReference type="ARBA" id="ARBA00013040"/>
    </source>
</evidence>
<comment type="similarity">
    <text evidence="2">Belongs to the histidine acid phosphatase family. MINPP1 subfamily.</text>
</comment>
<dbReference type="EMBL" id="CP010827">
    <property type="protein sequence ID" value="AJI79495.1"/>
    <property type="molecule type" value="Genomic_DNA"/>
</dbReference>
<dbReference type="PANTHER" id="PTHR20963">
    <property type="entry name" value="MULTIPLE INOSITOL POLYPHOSPHATE PHOSPHATASE-RELATED"/>
    <property type="match status" value="1"/>
</dbReference>
<dbReference type="InterPro" id="IPR029033">
    <property type="entry name" value="His_PPase_superfam"/>
</dbReference>
<dbReference type="Proteomes" id="UP000031890">
    <property type="component" value="Chromosome"/>
</dbReference>
<evidence type="ECO:0000256" key="3">
    <source>
        <dbReference type="ARBA" id="ARBA00012976"/>
    </source>
</evidence>
<dbReference type="HOGENOM" id="CLU_029165_2_0_11"/>
<dbReference type="InterPro" id="IPR000560">
    <property type="entry name" value="His_Pase_clade-2"/>
</dbReference>
<dbReference type="KEGG" id="csx:CSING_09915"/>
<feature type="transmembrane region" description="Helical" evidence="15">
    <location>
        <begin position="506"/>
        <end position="528"/>
    </location>
</feature>
<evidence type="ECO:0000256" key="13">
    <source>
        <dbReference type="ARBA" id="ARBA00043832"/>
    </source>
</evidence>
<evidence type="ECO:0000256" key="7">
    <source>
        <dbReference type="ARBA" id="ARBA00022801"/>
    </source>
</evidence>
<dbReference type="CDD" id="cd07061">
    <property type="entry name" value="HP_HAP_like"/>
    <property type="match status" value="1"/>
</dbReference>
<evidence type="ECO:0000256" key="10">
    <source>
        <dbReference type="ARBA" id="ARBA00043668"/>
    </source>
</evidence>
<feature type="region of interest" description="Disordered" evidence="14">
    <location>
        <begin position="480"/>
        <end position="499"/>
    </location>
</feature>
<evidence type="ECO:0000256" key="12">
    <source>
        <dbReference type="ARBA" id="ARBA00043691"/>
    </source>
</evidence>
<dbReference type="EC" id="3.1.3.80" evidence="3"/>
<sequence>MRIRTLALATAIACTLTPVQALAADDTTYYSTKQHYEPQGSNYSTAPTGFHQIYTSTVNRHGSRGLSGFKYDDLAQQMLEYAKEHDQLTELGEKLIPQVEAMITVNKELAGGPGQEAGYGNLTVVGREELQGIGQRNAQRNAALMESIEEDNLKVKYMSSGADRANDSGWSFGEAWLSHNSKLSDNLVDGMEDGHVAIETRTDLLHAHKDKKSPSYERYSKWKDSETLDSKVQEAYAKPASQTAARSLLNKIFTEDFIAGLEDGTITFVGRDNKGKSVEGIVEAALQFYNLYIIAPALAHEEQTPSEGWIFDQYMDNASSPTFAYLLDVEDYYQKGPAIEGQTVAYDNYEPLLEEMIQGVKDRAEGGDVAAEYRFGHAETIIPLAALLKLPGSEKGTPADELYTWENSEWRGDKVAPMGANIQWDAFQNERGETLVRMLYNEKEIAFHDGCEPIETGSTFYTIDELSDCLPLGATSDHSKARLQEDKTHETAQPSPSDAVSSKAKVWGIVAAVLGALAIAVGAATANAQQIKDILNKFGIHVPF</sequence>
<keyword evidence="15" id="KW-0812">Transmembrane</keyword>
<proteinExistence type="inferred from homology"/>
<dbReference type="RefSeq" id="WP_144403135.1">
    <property type="nucleotide sequence ID" value="NZ_CP010827.1"/>
</dbReference>
<feature type="chain" id="PRO_5002120493" description="Multiple inositol polyphosphate phosphatase 1" evidence="16">
    <location>
        <begin position="24"/>
        <end position="544"/>
    </location>
</feature>
<comment type="catalytic activity">
    <reaction evidence="11">
        <text>1D-myo-inositol 1,2,4,5,6-pentakisphosphate + H2O = 1D-myo-inositol 1,2,5,6-tetrakisphosphate + phosphate</text>
        <dbReference type="Rhea" id="RHEA:77115"/>
        <dbReference type="ChEBI" id="CHEBI:15377"/>
        <dbReference type="ChEBI" id="CHEBI:43474"/>
        <dbReference type="ChEBI" id="CHEBI:57798"/>
        <dbReference type="ChEBI" id="CHEBI:195535"/>
        <dbReference type="EC" id="3.1.3.62"/>
    </reaction>
    <physiologicalReaction direction="left-to-right" evidence="11">
        <dbReference type="Rhea" id="RHEA:77116"/>
    </physiologicalReaction>
</comment>
<comment type="catalytic activity">
    <reaction evidence="13">
        <text>(2R)-2,3-bisphosphoglycerate + H2O = (2R)-2-phosphoglycerate + phosphate</text>
        <dbReference type="Rhea" id="RHEA:27381"/>
        <dbReference type="ChEBI" id="CHEBI:15377"/>
        <dbReference type="ChEBI" id="CHEBI:43474"/>
        <dbReference type="ChEBI" id="CHEBI:58248"/>
        <dbReference type="ChEBI" id="CHEBI:58289"/>
        <dbReference type="EC" id="3.1.3.80"/>
    </reaction>
    <physiologicalReaction direction="left-to-right" evidence="13">
        <dbReference type="Rhea" id="RHEA:27382"/>
    </physiologicalReaction>
</comment>
<evidence type="ECO:0000256" key="8">
    <source>
        <dbReference type="ARBA" id="ARBA00023136"/>
    </source>
</evidence>
<evidence type="ECO:0000313" key="18">
    <source>
        <dbReference type="Proteomes" id="UP000031890"/>
    </source>
</evidence>
<reference evidence="17 18" key="1">
    <citation type="journal article" date="2015" name="Genome Announc.">
        <title>Complete Genome Sequence and Annotation of Corynebacterium singulare DSM 44357, Isolated from a Human Semen Specimen.</title>
        <authorList>
            <person name="Merten M."/>
            <person name="Brinkrolf K."/>
            <person name="Albersmeier A."/>
            <person name="Kutter Y."/>
            <person name="Ruckert C."/>
            <person name="Tauch A."/>
        </authorList>
    </citation>
    <scope>NUCLEOTIDE SEQUENCE [LARGE SCALE GENOMIC DNA]</scope>
    <source>
        <strain evidence="17">IBS B52218</strain>
    </source>
</reference>
<evidence type="ECO:0000256" key="5">
    <source>
        <dbReference type="ARBA" id="ARBA00018097"/>
    </source>
</evidence>
<evidence type="ECO:0000256" key="11">
    <source>
        <dbReference type="ARBA" id="ARBA00043671"/>
    </source>
</evidence>
<dbReference type="Pfam" id="PF00328">
    <property type="entry name" value="His_Phos_2"/>
    <property type="match status" value="1"/>
</dbReference>
<dbReference type="STRING" id="161899.CSING_09915"/>